<dbReference type="InterPro" id="IPR025661">
    <property type="entry name" value="Pept_asp_AS"/>
</dbReference>
<dbReference type="InterPro" id="IPR039417">
    <property type="entry name" value="Peptidase_C1A_papain-like"/>
</dbReference>
<dbReference type="InterPro" id="IPR013201">
    <property type="entry name" value="Prot_inhib_I29"/>
</dbReference>
<evidence type="ECO:0000256" key="3">
    <source>
        <dbReference type="SAM" id="SignalP"/>
    </source>
</evidence>
<dbReference type="SMART" id="SM00645">
    <property type="entry name" value="Pept_C1"/>
    <property type="match status" value="1"/>
</dbReference>
<dbReference type="SUPFAM" id="SSF54001">
    <property type="entry name" value="Cysteine proteinases"/>
    <property type="match status" value="1"/>
</dbReference>
<evidence type="ECO:0000313" key="7">
    <source>
        <dbReference type="Proteomes" id="UP001150062"/>
    </source>
</evidence>
<evidence type="ECO:0000259" key="5">
    <source>
        <dbReference type="SMART" id="SM00848"/>
    </source>
</evidence>
<sequence>MKKIVVFSLVFFLFFLAVSSQKQPNTEFVWNKFKKKFNKVYDPLEESKRFAIFQDNVKYIKKHNNNPSHGFKLGINQFSDLTNEEYQQKYLYKHQNDEKKYLKQEKVYDEKNLKFSPESLDLRDEGMVTPVQDMGQCEGCWSFAIIAAIEGCIAKETDQLIKLSEQELIDCDYDPKNGQKGCDSGSTYKGMDWIIDNNGVTTSKNYPYIGYTNNCGGTDDPISTITGYHQVHPSEMFVKAALFYQGPLLCTVDAHTRKFQQYKSGIYRDKSCSSDSTELNHSMTIVGYGSGTNFSTDNDFDFSSDKYWIVKNSWGTSFGEDGYIYMSRGDNNCGILTEVYYPSGCSLV</sequence>
<dbReference type="InterPro" id="IPR038765">
    <property type="entry name" value="Papain-like_cys_pep_sf"/>
</dbReference>
<evidence type="ECO:0000313" key="6">
    <source>
        <dbReference type="EMBL" id="KAJ6233799.1"/>
    </source>
</evidence>
<dbReference type="PRINTS" id="PR00705">
    <property type="entry name" value="PAPAIN"/>
</dbReference>
<dbReference type="SMART" id="SM00848">
    <property type="entry name" value="Inhibitor_I29"/>
    <property type="match status" value="1"/>
</dbReference>
<feature type="signal peptide" evidence="3">
    <location>
        <begin position="1"/>
        <end position="20"/>
    </location>
</feature>
<organism evidence="6 7">
    <name type="scientific">Anaeramoeba flamelloides</name>
    <dbReference type="NCBI Taxonomy" id="1746091"/>
    <lineage>
        <taxon>Eukaryota</taxon>
        <taxon>Metamonada</taxon>
        <taxon>Anaeramoebidae</taxon>
        <taxon>Anaeramoeba</taxon>
    </lineage>
</organism>
<proteinExistence type="inferred from homology"/>
<evidence type="ECO:0000256" key="1">
    <source>
        <dbReference type="ARBA" id="ARBA00008455"/>
    </source>
</evidence>
<protein>
    <submittedName>
        <fullName evidence="6">Cysteine protease rdl2-related</fullName>
    </submittedName>
</protein>
<dbReference type="PANTHER" id="PTHR12411">
    <property type="entry name" value="CYSTEINE PROTEASE FAMILY C1-RELATED"/>
    <property type="match status" value="1"/>
</dbReference>
<dbReference type="CDD" id="cd02248">
    <property type="entry name" value="Peptidase_C1A"/>
    <property type="match status" value="1"/>
</dbReference>
<gene>
    <name evidence="6" type="ORF">M0813_29660</name>
</gene>
<keyword evidence="7" id="KW-1185">Reference proteome</keyword>
<dbReference type="EMBL" id="JAOAOG010000274">
    <property type="protein sequence ID" value="KAJ6233799.1"/>
    <property type="molecule type" value="Genomic_DNA"/>
</dbReference>
<dbReference type="GO" id="GO:0006508">
    <property type="term" value="P:proteolysis"/>
    <property type="evidence" value="ECO:0007669"/>
    <property type="project" value="UniProtKB-KW"/>
</dbReference>
<keyword evidence="6" id="KW-0645">Protease</keyword>
<feature type="domain" description="Peptidase C1A papain C-terminal" evidence="4">
    <location>
        <begin position="116"/>
        <end position="343"/>
    </location>
</feature>
<dbReference type="Pfam" id="PF00112">
    <property type="entry name" value="Peptidase_C1"/>
    <property type="match status" value="1"/>
</dbReference>
<keyword evidence="2" id="KW-1015">Disulfide bond</keyword>
<dbReference type="Proteomes" id="UP001150062">
    <property type="component" value="Unassembled WGS sequence"/>
</dbReference>
<keyword evidence="3" id="KW-0732">Signal</keyword>
<evidence type="ECO:0000259" key="4">
    <source>
        <dbReference type="SMART" id="SM00645"/>
    </source>
</evidence>
<dbReference type="PROSITE" id="PS00639">
    <property type="entry name" value="THIOL_PROTEASE_HIS"/>
    <property type="match status" value="1"/>
</dbReference>
<reference evidence="6" key="1">
    <citation type="submission" date="2022-08" db="EMBL/GenBank/DDBJ databases">
        <title>Novel sulfate-reducing endosymbionts in the free-living metamonad Anaeramoeba.</title>
        <authorList>
            <person name="Jerlstrom-Hultqvist J."/>
            <person name="Cepicka I."/>
            <person name="Gallot-Lavallee L."/>
            <person name="Salas-Leiva D."/>
            <person name="Curtis B.A."/>
            <person name="Zahonova K."/>
            <person name="Pipaliya S."/>
            <person name="Dacks J."/>
            <person name="Roger A.J."/>
        </authorList>
    </citation>
    <scope>NUCLEOTIDE SEQUENCE</scope>
    <source>
        <strain evidence="6">Schooner1</strain>
    </source>
</reference>
<dbReference type="Pfam" id="PF08246">
    <property type="entry name" value="Inhibitor_I29"/>
    <property type="match status" value="1"/>
</dbReference>
<dbReference type="InterPro" id="IPR000668">
    <property type="entry name" value="Peptidase_C1A_C"/>
</dbReference>
<dbReference type="PROSITE" id="PS00640">
    <property type="entry name" value="THIOL_PROTEASE_ASN"/>
    <property type="match status" value="1"/>
</dbReference>
<dbReference type="InterPro" id="IPR013128">
    <property type="entry name" value="Peptidase_C1A"/>
</dbReference>
<feature type="domain" description="Cathepsin propeptide inhibitor" evidence="5">
    <location>
        <begin position="30"/>
        <end position="86"/>
    </location>
</feature>
<name>A0ABQ8XMY0_9EUKA</name>
<evidence type="ECO:0000256" key="2">
    <source>
        <dbReference type="ARBA" id="ARBA00023157"/>
    </source>
</evidence>
<dbReference type="Gene3D" id="3.90.70.10">
    <property type="entry name" value="Cysteine proteinases"/>
    <property type="match status" value="1"/>
</dbReference>
<comment type="caution">
    <text evidence="6">The sequence shown here is derived from an EMBL/GenBank/DDBJ whole genome shotgun (WGS) entry which is preliminary data.</text>
</comment>
<keyword evidence="6" id="KW-0378">Hydrolase</keyword>
<feature type="chain" id="PRO_5046340351" evidence="3">
    <location>
        <begin position="21"/>
        <end position="348"/>
    </location>
</feature>
<dbReference type="GO" id="GO:0008233">
    <property type="term" value="F:peptidase activity"/>
    <property type="evidence" value="ECO:0007669"/>
    <property type="project" value="UniProtKB-KW"/>
</dbReference>
<dbReference type="InterPro" id="IPR025660">
    <property type="entry name" value="Pept_his_AS"/>
</dbReference>
<accession>A0ABQ8XMY0</accession>
<comment type="similarity">
    <text evidence="1">Belongs to the peptidase C1 family.</text>
</comment>